<gene>
    <name evidence="2" type="ORF">COCVIDRAFT_113644</name>
</gene>
<feature type="compositionally biased region" description="Polar residues" evidence="1">
    <location>
        <begin position="90"/>
        <end position="107"/>
    </location>
</feature>
<accession>W7E6H6</accession>
<feature type="compositionally biased region" description="Polar residues" evidence="1">
    <location>
        <begin position="31"/>
        <end position="40"/>
    </location>
</feature>
<dbReference type="RefSeq" id="XP_014551159.1">
    <property type="nucleotide sequence ID" value="XM_014695673.1"/>
</dbReference>
<name>W7E6H6_BIPV3</name>
<dbReference type="OrthoDB" id="3763456at2759"/>
<evidence type="ECO:0000313" key="2">
    <source>
        <dbReference type="EMBL" id="EUN21585.1"/>
    </source>
</evidence>
<feature type="compositionally biased region" description="Low complexity" evidence="1">
    <location>
        <begin position="149"/>
        <end position="178"/>
    </location>
</feature>
<evidence type="ECO:0000313" key="3">
    <source>
        <dbReference type="Proteomes" id="UP000054337"/>
    </source>
</evidence>
<proteinExistence type="predicted"/>
<dbReference type="Proteomes" id="UP000054337">
    <property type="component" value="Unassembled WGS sequence"/>
</dbReference>
<dbReference type="AlphaFoldDB" id="W7E6H6"/>
<feature type="region of interest" description="Disordered" evidence="1">
    <location>
        <begin position="147"/>
        <end position="179"/>
    </location>
</feature>
<feature type="compositionally biased region" description="Polar residues" evidence="1">
    <location>
        <begin position="52"/>
        <end position="76"/>
    </location>
</feature>
<feature type="compositionally biased region" description="Acidic residues" evidence="1">
    <location>
        <begin position="77"/>
        <end position="87"/>
    </location>
</feature>
<dbReference type="GeneID" id="26250394"/>
<sequence>MKSGPTRSAHARDDTEFRYDLSHAIYGSFPSCASHTTPPQRSRAPSPHFASKASSEPASSTLVDSTLSGQNEIQSPNDDDGDGDIDNDITNNSAIQPWLSHQPSSPSHAADMDNMHQSVCLNLTPPCETTTSESELWILPELDDCNANPSASSTSSSSTSSSSSSPPSSTKSPRPSAPLLVGGEKQISLFLSHATKAKSHFEQLRTRLIQGDYDGWDLFVARCSPESKDRPRNKHYHGEEWVDEEFDLVVLSAVRASC</sequence>
<evidence type="ECO:0000256" key="1">
    <source>
        <dbReference type="SAM" id="MobiDB-lite"/>
    </source>
</evidence>
<dbReference type="EMBL" id="KI968842">
    <property type="protein sequence ID" value="EUN21585.1"/>
    <property type="molecule type" value="Genomic_DNA"/>
</dbReference>
<feature type="region of interest" description="Disordered" evidence="1">
    <location>
        <begin position="29"/>
        <end position="112"/>
    </location>
</feature>
<dbReference type="HOGENOM" id="CLU_1089918_0_0_1"/>
<keyword evidence="3" id="KW-1185">Reference proteome</keyword>
<reference evidence="2 3" key="1">
    <citation type="journal article" date="2013" name="PLoS Genet.">
        <title>Comparative genome structure, secondary metabolite, and effector coding capacity across Cochliobolus pathogens.</title>
        <authorList>
            <person name="Condon B.J."/>
            <person name="Leng Y."/>
            <person name="Wu D."/>
            <person name="Bushley K.E."/>
            <person name="Ohm R.A."/>
            <person name="Otillar R."/>
            <person name="Martin J."/>
            <person name="Schackwitz W."/>
            <person name="Grimwood J."/>
            <person name="MohdZainudin N."/>
            <person name="Xue C."/>
            <person name="Wang R."/>
            <person name="Manning V.A."/>
            <person name="Dhillon B."/>
            <person name="Tu Z.J."/>
            <person name="Steffenson B.J."/>
            <person name="Salamov A."/>
            <person name="Sun H."/>
            <person name="Lowry S."/>
            <person name="LaButti K."/>
            <person name="Han J."/>
            <person name="Copeland A."/>
            <person name="Lindquist E."/>
            <person name="Barry K."/>
            <person name="Schmutz J."/>
            <person name="Baker S.E."/>
            <person name="Ciuffetti L.M."/>
            <person name="Grigoriev I.V."/>
            <person name="Zhong S."/>
            <person name="Turgeon B.G."/>
        </authorList>
    </citation>
    <scope>NUCLEOTIDE SEQUENCE [LARGE SCALE GENOMIC DNA]</scope>
    <source>
        <strain evidence="2 3">FI3</strain>
    </source>
</reference>
<protein>
    <submittedName>
        <fullName evidence="2">Uncharacterized protein</fullName>
    </submittedName>
</protein>
<organism evidence="2 3">
    <name type="scientific">Bipolaris victoriae (strain FI3)</name>
    <name type="common">Victoria blight of oats agent</name>
    <name type="synonym">Cochliobolus victoriae</name>
    <dbReference type="NCBI Taxonomy" id="930091"/>
    <lineage>
        <taxon>Eukaryota</taxon>
        <taxon>Fungi</taxon>
        <taxon>Dikarya</taxon>
        <taxon>Ascomycota</taxon>
        <taxon>Pezizomycotina</taxon>
        <taxon>Dothideomycetes</taxon>
        <taxon>Pleosporomycetidae</taxon>
        <taxon>Pleosporales</taxon>
        <taxon>Pleosporineae</taxon>
        <taxon>Pleosporaceae</taxon>
        <taxon>Bipolaris</taxon>
    </lineage>
</organism>